<evidence type="ECO:0008006" key="4">
    <source>
        <dbReference type="Google" id="ProtNLM"/>
    </source>
</evidence>
<name>A0ABR9HPE5_9ACTN</name>
<dbReference type="RefSeq" id="WP_191268007.1">
    <property type="nucleotide sequence ID" value="NZ_BMXJ01000001.1"/>
</dbReference>
<evidence type="ECO:0000256" key="1">
    <source>
        <dbReference type="SAM" id="SignalP"/>
    </source>
</evidence>
<dbReference type="Proteomes" id="UP000598217">
    <property type="component" value="Unassembled WGS sequence"/>
</dbReference>
<evidence type="ECO:0000313" key="2">
    <source>
        <dbReference type="EMBL" id="MBE1460895.1"/>
    </source>
</evidence>
<organism evidence="2 3">
    <name type="scientific">Nocardiopsis terrae</name>
    <dbReference type="NCBI Taxonomy" id="372655"/>
    <lineage>
        <taxon>Bacteria</taxon>
        <taxon>Bacillati</taxon>
        <taxon>Actinomycetota</taxon>
        <taxon>Actinomycetes</taxon>
        <taxon>Streptosporangiales</taxon>
        <taxon>Nocardiopsidaceae</taxon>
        <taxon>Nocardiopsis</taxon>
    </lineage>
</organism>
<protein>
    <recommendedName>
        <fullName evidence="4">Ig-like domain-containing protein</fullName>
    </recommendedName>
</protein>
<feature type="chain" id="PRO_5045992515" description="Ig-like domain-containing protein" evidence="1">
    <location>
        <begin position="33"/>
        <end position="223"/>
    </location>
</feature>
<dbReference type="EMBL" id="JADBDY010000001">
    <property type="protein sequence ID" value="MBE1460895.1"/>
    <property type="molecule type" value="Genomic_DNA"/>
</dbReference>
<sequence>MSVPQPRSRNRSCLAVAGAGALVLAWGGPALAAQANPTTVEPAGAAFSASMTGTATLSAGSTIVTCEVSATMPGGGHNLVPDAPDNHNPDGPVSGTIQAPNFDDCDTNMAFVGADVTVNDAVWEMSMQAGSPSTGTMMVPAGGIVVTTSGLASCTATVSPEAEAAISGTWTNGDPASTLAFDTSAPVVVEGGFGCPTNATESDFTATYEVTNADNPSAPITVS</sequence>
<evidence type="ECO:0000313" key="3">
    <source>
        <dbReference type="Proteomes" id="UP000598217"/>
    </source>
</evidence>
<gene>
    <name evidence="2" type="ORF">H4W79_005109</name>
</gene>
<reference evidence="2 3" key="1">
    <citation type="submission" date="2020-10" db="EMBL/GenBank/DDBJ databases">
        <title>Sequencing the genomes of 1000 actinobacteria strains.</title>
        <authorList>
            <person name="Klenk H.-P."/>
        </authorList>
    </citation>
    <scope>NUCLEOTIDE SEQUENCE [LARGE SCALE GENOMIC DNA]</scope>
    <source>
        <strain evidence="2 3">DSM 45157</strain>
    </source>
</reference>
<accession>A0ABR9HPE5</accession>
<proteinExistence type="predicted"/>
<keyword evidence="1" id="KW-0732">Signal</keyword>
<keyword evidence="3" id="KW-1185">Reference proteome</keyword>
<comment type="caution">
    <text evidence="2">The sequence shown here is derived from an EMBL/GenBank/DDBJ whole genome shotgun (WGS) entry which is preliminary data.</text>
</comment>
<feature type="signal peptide" evidence="1">
    <location>
        <begin position="1"/>
        <end position="32"/>
    </location>
</feature>